<sequence length="327" mass="34166">MKAIPWIALLLVIAVVACQKEVSVESDANLRALMGAPGGLPGKHDSTASKHDSTAPKPADTTKSDTATVPTPPYPQHTSNNNNSTGTQAPSCPALPIYGDTIVFPQPTAGDDIIKPVNNPGTGKYFSWPVGMVLDQNSGAIDLTQSQTGMKYIMGFVPAGTTDTCLSTLIIGGAAYFDSVYVFADSETMAAPYFEANPYLPSVCANGGCTFDVTGSAAAQKVIVNSTTGVIDLQKTLNGTGLLGGAFGLLPVSGSSITTTIYYKINYGSNNALQQIQVQLMYYDKKSLIGAGLLGGLVNKLNNVLSGNIISTSTNPRPPLVIMTRYN</sequence>
<feature type="chain" id="PRO_5035311731" evidence="2">
    <location>
        <begin position="18"/>
        <end position="327"/>
    </location>
</feature>
<reference evidence="3" key="2">
    <citation type="submission" date="2020-09" db="EMBL/GenBank/DDBJ databases">
        <authorList>
            <person name="Sun Q."/>
            <person name="Zhou Y."/>
        </authorList>
    </citation>
    <scope>NUCLEOTIDE SEQUENCE</scope>
    <source>
        <strain evidence="3">CGMCC 1.15448</strain>
    </source>
</reference>
<evidence type="ECO:0000256" key="1">
    <source>
        <dbReference type="SAM" id="MobiDB-lite"/>
    </source>
</evidence>
<reference evidence="3" key="1">
    <citation type="journal article" date="2014" name="Int. J. Syst. Evol. Microbiol.">
        <title>Complete genome sequence of Corynebacterium casei LMG S-19264T (=DSM 44701T), isolated from a smear-ripened cheese.</title>
        <authorList>
            <consortium name="US DOE Joint Genome Institute (JGI-PGF)"/>
            <person name="Walter F."/>
            <person name="Albersmeier A."/>
            <person name="Kalinowski J."/>
            <person name="Ruckert C."/>
        </authorList>
    </citation>
    <scope>NUCLEOTIDE SEQUENCE</scope>
    <source>
        <strain evidence="3">CGMCC 1.15448</strain>
    </source>
</reference>
<feature type="compositionally biased region" description="Basic and acidic residues" evidence="1">
    <location>
        <begin position="42"/>
        <end position="54"/>
    </location>
</feature>
<proteinExistence type="predicted"/>
<feature type="region of interest" description="Disordered" evidence="1">
    <location>
        <begin position="40"/>
        <end position="90"/>
    </location>
</feature>
<comment type="caution">
    <text evidence="3">The sequence shown here is derived from an EMBL/GenBank/DDBJ whole genome shotgun (WGS) entry which is preliminary data.</text>
</comment>
<dbReference type="Proteomes" id="UP000607559">
    <property type="component" value="Unassembled WGS sequence"/>
</dbReference>
<organism evidence="3 4">
    <name type="scientific">Puia dinghuensis</name>
    <dbReference type="NCBI Taxonomy" id="1792502"/>
    <lineage>
        <taxon>Bacteria</taxon>
        <taxon>Pseudomonadati</taxon>
        <taxon>Bacteroidota</taxon>
        <taxon>Chitinophagia</taxon>
        <taxon>Chitinophagales</taxon>
        <taxon>Chitinophagaceae</taxon>
        <taxon>Puia</taxon>
    </lineage>
</organism>
<protein>
    <submittedName>
        <fullName evidence="3">Uncharacterized protein</fullName>
    </submittedName>
</protein>
<dbReference type="RefSeq" id="WP_188930927.1">
    <property type="nucleotide sequence ID" value="NZ_BMJC01000002.1"/>
</dbReference>
<evidence type="ECO:0000313" key="4">
    <source>
        <dbReference type="Proteomes" id="UP000607559"/>
    </source>
</evidence>
<name>A0A8J2UBX4_9BACT</name>
<dbReference type="AlphaFoldDB" id="A0A8J2UBX4"/>
<feature type="compositionally biased region" description="Polar residues" evidence="1">
    <location>
        <begin position="76"/>
        <end position="90"/>
    </location>
</feature>
<keyword evidence="2" id="KW-0732">Signal</keyword>
<dbReference type="EMBL" id="BMJC01000002">
    <property type="protein sequence ID" value="GGA95872.1"/>
    <property type="molecule type" value="Genomic_DNA"/>
</dbReference>
<evidence type="ECO:0000256" key="2">
    <source>
        <dbReference type="SAM" id="SignalP"/>
    </source>
</evidence>
<keyword evidence="4" id="KW-1185">Reference proteome</keyword>
<evidence type="ECO:0000313" key="3">
    <source>
        <dbReference type="EMBL" id="GGA95872.1"/>
    </source>
</evidence>
<gene>
    <name evidence="3" type="ORF">GCM10011511_18940</name>
</gene>
<accession>A0A8J2UBX4</accession>
<dbReference type="PROSITE" id="PS51257">
    <property type="entry name" value="PROKAR_LIPOPROTEIN"/>
    <property type="match status" value="1"/>
</dbReference>
<feature type="signal peptide" evidence="2">
    <location>
        <begin position="1"/>
        <end position="17"/>
    </location>
</feature>